<evidence type="ECO:0000313" key="2">
    <source>
        <dbReference type="Proteomes" id="UP000077734"/>
    </source>
</evidence>
<organism evidence="1 2">
    <name type="scientific">Methylomonas koyamae</name>
    <dbReference type="NCBI Taxonomy" id="702114"/>
    <lineage>
        <taxon>Bacteria</taxon>
        <taxon>Pseudomonadati</taxon>
        <taxon>Pseudomonadota</taxon>
        <taxon>Gammaproteobacteria</taxon>
        <taxon>Methylococcales</taxon>
        <taxon>Methylococcaceae</taxon>
        <taxon>Methylomonas</taxon>
    </lineage>
</organism>
<gene>
    <name evidence="1" type="ORF">A1356_15525</name>
</gene>
<proteinExistence type="predicted"/>
<dbReference type="KEGG" id="mko:MKLM6_0847"/>
<sequence length="108" mass="11677">MKTKSKLDGLPSPIKAELIAKILAASATYEELAAWLYEAHGQRHSKSAVGRFAQAVKSLHGGLVDLGMSPTVLANHAGRLEKLGALLVQRAFLDRRISALQKVIFDDV</sequence>
<protein>
    <submittedName>
        <fullName evidence="1">Uncharacterized protein</fullName>
    </submittedName>
</protein>
<dbReference type="Proteomes" id="UP000077734">
    <property type="component" value="Unassembled WGS sequence"/>
</dbReference>
<evidence type="ECO:0000313" key="1">
    <source>
        <dbReference type="EMBL" id="OAI24568.1"/>
    </source>
</evidence>
<dbReference type="InterPro" id="IPR021874">
    <property type="entry name" value="Phage_Mu_Gp27"/>
</dbReference>
<dbReference type="AlphaFoldDB" id="A0A291IFS9"/>
<dbReference type="RefSeq" id="WP_064028265.1">
    <property type="nucleotide sequence ID" value="NZ_CP023669.1"/>
</dbReference>
<dbReference type="Pfam" id="PF11985">
    <property type="entry name" value="Phage_Mu_Gp27"/>
    <property type="match status" value="1"/>
</dbReference>
<accession>A0A291IFS9</accession>
<dbReference type="EMBL" id="LUUL01000088">
    <property type="protein sequence ID" value="OAI24568.1"/>
    <property type="molecule type" value="Genomic_DNA"/>
</dbReference>
<name>A0A291IFS9_9GAMM</name>
<comment type="caution">
    <text evidence="1">The sequence shown here is derived from an EMBL/GenBank/DDBJ whole genome shotgun (WGS) entry which is preliminary data.</text>
</comment>
<keyword evidence="2" id="KW-1185">Reference proteome</keyword>
<reference evidence="1 2" key="1">
    <citation type="submission" date="2016-03" db="EMBL/GenBank/DDBJ databases">
        <authorList>
            <person name="Heylen K."/>
            <person name="De Vos P."/>
            <person name="Vekeman B."/>
        </authorList>
    </citation>
    <scope>NUCLEOTIDE SEQUENCE [LARGE SCALE GENOMIC DNA]</scope>
    <source>
        <strain evidence="1 2">R-49807</strain>
    </source>
</reference>